<dbReference type="EMBL" id="QFLI01000005">
    <property type="protein sequence ID" value="PXY00825.1"/>
    <property type="molecule type" value="Genomic_DNA"/>
</dbReference>
<evidence type="ECO:0000313" key="2">
    <source>
        <dbReference type="Proteomes" id="UP000248079"/>
    </source>
</evidence>
<reference evidence="1 2" key="1">
    <citation type="submission" date="2018-05" db="EMBL/GenBank/DDBJ databases">
        <title>Marinifilum breve JC075T sp. nov., a marine bacterium isolated from Yongle Blue Hole in the South China Sea.</title>
        <authorList>
            <person name="Fu T."/>
        </authorList>
    </citation>
    <scope>NUCLEOTIDE SEQUENCE [LARGE SCALE GENOMIC DNA]</scope>
    <source>
        <strain evidence="1 2">JC075</strain>
    </source>
</reference>
<evidence type="ECO:0000313" key="1">
    <source>
        <dbReference type="EMBL" id="PXY00825.1"/>
    </source>
</evidence>
<name>A0A2V3ZVY4_9BACT</name>
<protein>
    <recommendedName>
        <fullName evidence="3">DUF4286 domain-containing protein</fullName>
    </recommendedName>
</protein>
<accession>A0A2V3ZVY4</accession>
<dbReference type="Pfam" id="PF14114">
    <property type="entry name" value="DUF4286"/>
    <property type="match status" value="1"/>
</dbReference>
<proteinExistence type="predicted"/>
<gene>
    <name evidence="1" type="ORF">DF185_13060</name>
</gene>
<comment type="caution">
    <text evidence="1">The sequence shown here is derived from an EMBL/GenBank/DDBJ whole genome shotgun (WGS) entry which is preliminary data.</text>
</comment>
<dbReference type="OrthoDB" id="1121837at2"/>
<dbReference type="RefSeq" id="WP_110361191.1">
    <property type="nucleotide sequence ID" value="NZ_QFLI01000005.1"/>
</dbReference>
<organism evidence="1 2">
    <name type="scientific">Marinifilum breve</name>
    <dbReference type="NCBI Taxonomy" id="2184082"/>
    <lineage>
        <taxon>Bacteria</taxon>
        <taxon>Pseudomonadati</taxon>
        <taxon>Bacteroidota</taxon>
        <taxon>Bacteroidia</taxon>
        <taxon>Marinilabiliales</taxon>
        <taxon>Marinifilaceae</taxon>
    </lineage>
</organism>
<dbReference type="AlphaFoldDB" id="A0A2V3ZVY4"/>
<dbReference type="InterPro" id="IPR025563">
    <property type="entry name" value="DUF4286"/>
</dbReference>
<sequence length="100" mass="11798">MLLYNTSYLLEQELEGVFVEWMKTKFIPLLKETGTFSNNYFCKVMVAQEDGGMTYSLQLLFKTREQLEKYINSFEPRTKAVFNARFQNQVITFSSLLQEV</sequence>
<keyword evidence="2" id="KW-1185">Reference proteome</keyword>
<evidence type="ECO:0008006" key="3">
    <source>
        <dbReference type="Google" id="ProtNLM"/>
    </source>
</evidence>
<dbReference type="Proteomes" id="UP000248079">
    <property type="component" value="Unassembled WGS sequence"/>
</dbReference>